<name>A0ABD1ZQW5_9MARC</name>
<dbReference type="AlphaFoldDB" id="A0ABD1ZQW5"/>
<accession>A0ABD1ZQW5</accession>
<protein>
    <submittedName>
        <fullName evidence="1">Uncharacterized protein</fullName>
    </submittedName>
</protein>
<organism evidence="1 2">
    <name type="scientific">Riccia fluitans</name>
    <dbReference type="NCBI Taxonomy" id="41844"/>
    <lineage>
        <taxon>Eukaryota</taxon>
        <taxon>Viridiplantae</taxon>
        <taxon>Streptophyta</taxon>
        <taxon>Embryophyta</taxon>
        <taxon>Marchantiophyta</taxon>
        <taxon>Marchantiopsida</taxon>
        <taxon>Marchantiidae</taxon>
        <taxon>Marchantiales</taxon>
        <taxon>Ricciaceae</taxon>
        <taxon>Riccia</taxon>
    </lineage>
</organism>
<dbReference type="Proteomes" id="UP001605036">
    <property type="component" value="Unassembled WGS sequence"/>
</dbReference>
<reference evidence="1 2" key="1">
    <citation type="submission" date="2024-09" db="EMBL/GenBank/DDBJ databases">
        <title>Chromosome-scale assembly of Riccia fluitans.</title>
        <authorList>
            <person name="Paukszto L."/>
            <person name="Sawicki J."/>
            <person name="Karawczyk K."/>
            <person name="Piernik-Szablinska J."/>
            <person name="Szczecinska M."/>
            <person name="Mazdziarz M."/>
        </authorList>
    </citation>
    <scope>NUCLEOTIDE SEQUENCE [LARGE SCALE GENOMIC DNA]</scope>
    <source>
        <strain evidence="1">Rf_01</strain>
        <tissue evidence="1">Aerial parts of the thallus</tissue>
    </source>
</reference>
<gene>
    <name evidence="1" type="ORF">R1flu_020677</name>
</gene>
<proteinExistence type="predicted"/>
<sequence>MAALDAREARSSLQWCLRGPAYLDARSMQGDAGLGGAGLSNYKSPRFLINTDAVDTRDGKRVTPIGSNDPKAKSATEALGMVPGEGNVLSRAESRAQLRKGSIWFRVLASRVLHDGFGSGGGVVLPICVLPPVSNHCFCSLGIRALAVRRSSLPLSVHDLVLGFLDVVWLMLFVFSYYARSLVRWAIDYVVVGGSLDHGGRRNCYGFRLLCHTSEVPIISLVCIPSSGFPVILIAPLFPHGTVGLQVPSPVVRLLARLSSLVSRITGQTSAHVGPPAHSCLAFPVISDFQHVLRPDCPRTYGSTLSGSEFAIGSCFVLIRLASSSGSPPDVASFPCLLLPSHERADLAFRLGMMGFLLRHPTATVTMLFPLTP</sequence>
<evidence type="ECO:0000313" key="1">
    <source>
        <dbReference type="EMBL" id="KAL2652549.1"/>
    </source>
</evidence>
<dbReference type="EMBL" id="JBHFFA010000001">
    <property type="protein sequence ID" value="KAL2652549.1"/>
    <property type="molecule type" value="Genomic_DNA"/>
</dbReference>
<comment type="caution">
    <text evidence="1">The sequence shown here is derived from an EMBL/GenBank/DDBJ whole genome shotgun (WGS) entry which is preliminary data.</text>
</comment>
<evidence type="ECO:0000313" key="2">
    <source>
        <dbReference type="Proteomes" id="UP001605036"/>
    </source>
</evidence>
<keyword evidence="2" id="KW-1185">Reference proteome</keyword>